<keyword evidence="1" id="KW-0482">Metalloprotease</keyword>
<evidence type="ECO:0000259" key="2">
    <source>
        <dbReference type="PROSITE" id="PS50249"/>
    </source>
</evidence>
<name>A0A6V8PLP8_9ACTN</name>
<reference evidence="3 4" key="1">
    <citation type="journal article" date="2020" name="Front. Microbiol.">
        <title>Single-cell genomics of novel Actinobacteria with the Wood-Ljungdahl pathway discovered in a serpentinizing system.</title>
        <authorList>
            <person name="Merino N."/>
            <person name="Kawai M."/>
            <person name="Boyd E.S."/>
            <person name="Colman D.R."/>
            <person name="McGlynn S.E."/>
            <person name="Nealson K.H."/>
            <person name="Kurokawa K."/>
            <person name="Hongoh Y."/>
        </authorList>
    </citation>
    <scope>NUCLEOTIDE SEQUENCE [LARGE SCALE GENOMIC DNA]</scope>
    <source>
        <strain evidence="3 4">S42</strain>
    </source>
</reference>
<keyword evidence="1" id="KW-0378">Hydrolase</keyword>
<dbReference type="InterPro" id="IPR025657">
    <property type="entry name" value="RadC_JAB"/>
</dbReference>
<sequence length="98" mass="10863">MVSLGGIGGKFRPEYTFGFKEKEEGSRTVPRIEVSLVREVSCPSETLSSSEAVAKSEIVEKELKHSDREKFICLHLNSKNRLISYEVVSVGSVNMSVV</sequence>
<dbReference type="PROSITE" id="PS50249">
    <property type="entry name" value="MPN"/>
    <property type="match status" value="1"/>
</dbReference>
<dbReference type="GO" id="GO:0008237">
    <property type="term" value="F:metallopeptidase activity"/>
    <property type="evidence" value="ECO:0007669"/>
    <property type="project" value="UniProtKB-KW"/>
</dbReference>
<dbReference type="EMBL" id="BLSA01000253">
    <property type="protein sequence ID" value="GFP33060.1"/>
    <property type="molecule type" value="Genomic_DNA"/>
</dbReference>
<proteinExistence type="predicted"/>
<dbReference type="Pfam" id="PF04002">
    <property type="entry name" value="RadC"/>
    <property type="match status" value="1"/>
</dbReference>
<keyword evidence="1" id="KW-0645">Protease</keyword>
<accession>A0A6V8PLP8</accession>
<dbReference type="AlphaFoldDB" id="A0A6V8PLP8"/>
<protein>
    <recommendedName>
        <fullName evidence="2">MPN domain-containing protein</fullName>
    </recommendedName>
</protein>
<comment type="caution">
    <text evidence="3">The sequence shown here is derived from an EMBL/GenBank/DDBJ whole genome shotgun (WGS) entry which is preliminary data.</text>
</comment>
<dbReference type="Proteomes" id="UP000568877">
    <property type="component" value="Unassembled WGS sequence"/>
</dbReference>
<dbReference type="InterPro" id="IPR037518">
    <property type="entry name" value="MPN"/>
</dbReference>
<feature type="domain" description="MPN" evidence="2">
    <location>
        <begin position="46"/>
        <end position="98"/>
    </location>
</feature>
<gene>
    <name evidence="3" type="ORF">HKBW3S42_01370</name>
</gene>
<organism evidence="3 4">
    <name type="scientific">Candidatus Hakubella thermalkaliphila</name>
    <dbReference type="NCBI Taxonomy" id="2754717"/>
    <lineage>
        <taxon>Bacteria</taxon>
        <taxon>Bacillati</taxon>
        <taxon>Actinomycetota</taxon>
        <taxon>Actinomycetota incertae sedis</taxon>
        <taxon>Candidatus Hakubellales</taxon>
        <taxon>Candidatus Hakubellaceae</taxon>
        <taxon>Candidatus Hakubella</taxon>
    </lineage>
</organism>
<evidence type="ECO:0000313" key="4">
    <source>
        <dbReference type="Proteomes" id="UP000568877"/>
    </source>
</evidence>
<evidence type="ECO:0000256" key="1">
    <source>
        <dbReference type="ARBA" id="ARBA00023049"/>
    </source>
</evidence>
<feature type="non-terminal residue" evidence="3">
    <location>
        <position position="98"/>
    </location>
</feature>
<dbReference type="Gene3D" id="3.40.140.10">
    <property type="entry name" value="Cytidine Deaminase, domain 2"/>
    <property type="match status" value="1"/>
</dbReference>
<evidence type="ECO:0000313" key="3">
    <source>
        <dbReference type="EMBL" id="GFP33060.1"/>
    </source>
</evidence>